<sequence length="758" mass="85839">MANSVAEHLTSGASQDLLHRVLEQLFRFREVVLVFAGALLVIIFRISSSNERHFTIGAQEVRTPAKILSQQGGSIPNGNATTPSDSQSVADSSEEEKSAEAYGSVEQRSGGPYVYKPLKKEQIRILVVHPYYNNSDDTAPDCSLQTVPYNKDRKEQYEALSYVWGGQPKTKEIHVRSKKQGTLVLKVTENLLSALRHLRYEDRDRRFWIDAICINQDDKQELNQQVPLMSRIYNEAENVCVWLGERDSTSERAMQLLPKIRDLENFEQIIDIDTSCEEWAALIQLMGREWFQRRWVVQEIALARRATIHCGPDEVSWANFSEAVALFQDGAAFVNAKFKAEKAFDHDPDFVGNVSEYPASRLVAATSRVVRKSENNDVVMKVRSLEYLVSTLTPFIATISADSVYAVLSLAHDAPGYSKVITPTTTIDTFVPTRNANQPGEIQEGSRQAVLASKVVNRMKKMAEPYPVNYDKPFTAIATDFLDFVFRTSHSLDMICRPWAPEKQADNLPSWILTLKEVTHVQRRKNKTMARRRADVLVGDPGESVYSASGRYPPVHKIVQKGNSKPTLLVTGFELDKIATKDDAANGGMVPETWFKLAGADSSFAERDETPPEQFWRTMVADRDGEGRSPPPWYALAFKHALLYFQDQIDAVDLARVSDRLNETLLKRFIRRMQSAIWGRRLARTAKHDFLALVPQKTMEGDVIYIIAGISVPVVLRRRKEGGYKFVGESYVHGMMDGEAFEIKKQDKKDWEEKIELY</sequence>
<organism evidence="4 5">
    <name type="scientific">Polyplosphaeria fusca</name>
    <dbReference type="NCBI Taxonomy" id="682080"/>
    <lineage>
        <taxon>Eukaryota</taxon>
        <taxon>Fungi</taxon>
        <taxon>Dikarya</taxon>
        <taxon>Ascomycota</taxon>
        <taxon>Pezizomycotina</taxon>
        <taxon>Dothideomycetes</taxon>
        <taxon>Pleosporomycetidae</taxon>
        <taxon>Pleosporales</taxon>
        <taxon>Tetraplosphaeriaceae</taxon>
        <taxon>Polyplosphaeria</taxon>
    </lineage>
</organism>
<dbReference type="OrthoDB" id="3477286at2759"/>
<dbReference type="Pfam" id="PF26639">
    <property type="entry name" value="Het-6_barrel"/>
    <property type="match status" value="1"/>
</dbReference>
<dbReference type="InterPro" id="IPR052895">
    <property type="entry name" value="HetReg/Transcr_Mod"/>
</dbReference>
<feature type="transmembrane region" description="Helical" evidence="2">
    <location>
        <begin position="28"/>
        <end position="46"/>
    </location>
</feature>
<name>A0A9P4R5G4_9PLEO</name>
<evidence type="ECO:0000256" key="1">
    <source>
        <dbReference type="SAM" id="MobiDB-lite"/>
    </source>
</evidence>
<proteinExistence type="predicted"/>
<keyword evidence="2" id="KW-1133">Transmembrane helix</keyword>
<evidence type="ECO:0000259" key="3">
    <source>
        <dbReference type="Pfam" id="PF06985"/>
    </source>
</evidence>
<feature type="domain" description="Heterokaryon incompatibility" evidence="3">
    <location>
        <begin position="157"/>
        <end position="299"/>
    </location>
</feature>
<feature type="region of interest" description="Disordered" evidence="1">
    <location>
        <begin position="69"/>
        <end position="105"/>
    </location>
</feature>
<comment type="caution">
    <text evidence="4">The sequence shown here is derived from an EMBL/GenBank/DDBJ whole genome shotgun (WGS) entry which is preliminary data.</text>
</comment>
<evidence type="ECO:0000313" key="5">
    <source>
        <dbReference type="Proteomes" id="UP000799444"/>
    </source>
</evidence>
<accession>A0A9P4R5G4</accession>
<dbReference type="EMBL" id="ML996118">
    <property type="protein sequence ID" value="KAF2737122.1"/>
    <property type="molecule type" value="Genomic_DNA"/>
</dbReference>
<keyword evidence="2" id="KW-0812">Transmembrane</keyword>
<dbReference type="PANTHER" id="PTHR24148">
    <property type="entry name" value="ANKYRIN REPEAT DOMAIN-CONTAINING PROTEIN 39 HOMOLOG-RELATED"/>
    <property type="match status" value="1"/>
</dbReference>
<protein>
    <submittedName>
        <fullName evidence="4">HET-domain-containing protein</fullName>
    </submittedName>
</protein>
<dbReference type="Proteomes" id="UP000799444">
    <property type="component" value="Unassembled WGS sequence"/>
</dbReference>
<dbReference type="Pfam" id="PF06985">
    <property type="entry name" value="HET"/>
    <property type="match status" value="1"/>
</dbReference>
<keyword evidence="5" id="KW-1185">Reference proteome</keyword>
<evidence type="ECO:0000313" key="4">
    <source>
        <dbReference type="EMBL" id="KAF2737122.1"/>
    </source>
</evidence>
<feature type="compositionally biased region" description="Polar residues" evidence="1">
    <location>
        <begin position="69"/>
        <end position="87"/>
    </location>
</feature>
<evidence type="ECO:0000256" key="2">
    <source>
        <dbReference type="SAM" id="Phobius"/>
    </source>
</evidence>
<dbReference type="PANTHER" id="PTHR24148:SF64">
    <property type="entry name" value="HETEROKARYON INCOMPATIBILITY DOMAIN-CONTAINING PROTEIN"/>
    <property type="match status" value="1"/>
</dbReference>
<reference evidence="4" key="1">
    <citation type="journal article" date="2020" name="Stud. Mycol.">
        <title>101 Dothideomycetes genomes: a test case for predicting lifestyles and emergence of pathogens.</title>
        <authorList>
            <person name="Haridas S."/>
            <person name="Albert R."/>
            <person name="Binder M."/>
            <person name="Bloem J."/>
            <person name="Labutti K."/>
            <person name="Salamov A."/>
            <person name="Andreopoulos B."/>
            <person name="Baker S."/>
            <person name="Barry K."/>
            <person name="Bills G."/>
            <person name="Bluhm B."/>
            <person name="Cannon C."/>
            <person name="Castanera R."/>
            <person name="Culley D."/>
            <person name="Daum C."/>
            <person name="Ezra D."/>
            <person name="Gonzalez J."/>
            <person name="Henrissat B."/>
            <person name="Kuo A."/>
            <person name="Liang C."/>
            <person name="Lipzen A."/>
            <person name="Lutzoni F."/>
            <person name="Magnuson J."/>
            <person name="Mondo S."/>
            <person name="Nolan M."/>
            <person name="Ohm R."/>
            <person name="Pangilinan J."/>
            <person name="Park H.-J."/>
            <person name="Ramirez L."/>
            <person name="Alfaro M."/>
            <person name="Sun H."/>
            <person name="Tritt A."/>
            <person name="Yoshinaga Y."/>
            <person name="Zwiers L.-H."/>
            <person name="Turgeon B."/>
            <person name="Goodwin S."/>
            <person name="Spatafora J."/>
            <person name="Crous P."/>
            <person name="Grigoriev I."/>
        </authorList>
    </citation>
    <scope>NUCLEOTIDE SEQUENCE</scope>
    <source>
        <strain evidence="4">CBS 125425</strain>
    </source>
</reference>
<dbReference type="InterPro" id="IPR010730">
    <property type="entry name" value="HET"/>
</dbReference>
<keyword evidence="2" id="KW-0472">Membrane</keyword>
<gene>
    <name evidence="4" type="ORF">EJ04DRAFT_574767</name>
</gene>
<dbReference type="AlphaFoldDB" id="A0A9P4R5G4"/>